<dbReference type="Proteomes" id="UP001172778">
    <property type="component" value="Unassembled WGS sequence"/>
</dbReference>
<accession>A0ABT7DV57</accession>
<feature type="domain" description="MOSC" evidence="1">
    <location>
        <begin position="116"/>
        <end position="260"/>
    </location>
</feature>
<sequence length="261" mass="29069">MQLTEIYSHPLKSGRGNALNAAEIGPMGLAFDRHWMLVDGMGKFITGRAFPRMVLIETQPDAASACFSAPGCEPLQVNVVDFTERLATNVWNYQFDAWAGSDEADFWFSDFLGIQCRLVYIGAQSERKLRIQPDIPMSFADGYPLLLIGEASLADLNGRLAQPVTMRHFRPNLVISTDVPFIEDQWQRLRIGQVEFELVKPCTRCIFTTVDPASGVAALDEQPLRTLNDYRLLSMGTCFGMNMLARTQGIVRLGDSVTLLA</sequence>
<dbReference type="Pfam" id="PF03473">
    <property type="entry name" value="MOSC"/>
    <property type="match status" value="1"/>
</dbReference>
<dbReference type="EMBL" id="JARRAF010000007">
    <property type="protein sequence ID" value="MDK2123928.1"/>
    <property type="molecule type" value="Genomic_DNA"/>
</dbReference>
<dbReference type="InterPro" id="IPR011037">
    <property type="entry name" value="Pyrv_Knase-like_insert_dom_sf"/>
</dbReference>
<dbReference type="InterPro" id="IPR005303">
    <property type="entry name" value="MOCOS_middle"/>
</dbReference>
<dbReference type="RefSeq" id="WP_284100238.1">
    <property type="nucleotide sequence ID" value="NZ_JARRAF010000007.1"/>
</dbReference>
<evidence type="ECO:0000313" key="2">
    <source>
        <dbReference type="EMBL" id="MDK2123928.1"/>
    </source>
</evidence>
<name>A0ABT7DV57_9NEIS</name>
<protein>
    <submittedName>
        <fullName evidence="2">MOSC domain-containing protein</fullName>
    </submittedName>
</protein>
<gene>
    <name evidence="2" type="ORF">PZA18_07680</name>
</gene>
<dbReference type="SUPFAM" id="SSF50800">
    <property type="entry name" value="PK beta-barrel domain-like"/>
    <property type="match status" value="1"/>
</dbReference>
<evidence type="ECO:0000313" key="3">
    <source>
        <dbReference type="Proteomes" id="UP001172778"/>
    </source>
</evidence>
<keyword evidence="3" id="KW-1185">Reference proteome</keyword>
<dbReference type="PANTHER" id="PTHR14237:SF19">
    <property type="entry name" value="MITOCHONDRIAL AMIDOXIME REDUCING COMPONENT 1"/>
    <property type="match status" value="1"/>
</dbReference>
<dbReference type="PANTHER" id="PTHR14237">
    <property type="entry name" value="MOLYBDOPTERIN COFACTOR SULFURASE MOSC"/>
    <property type="match status" value="1"/>
</dbReference>
<dbReference type="SUPFAM" id="SSF141673">
    <property type="entry name" value="MOSC N-terminal domain-like"/>
    <property type="match status" value="1"/>
</dbReference>
<proteinExistence type="predicted"/>
<dbReference type="PROSITE" id="PS51340">
    <property type="entry name" value="MOSC"/>
    <property type="match status" value="1"/>
</dbReference>
<dbReference type="Pfam" id="PF03476">
    <property type="entry name" value="MOSC_N"/>
    <property type="match status" value="1"/>
</dbReference>
<reference evidence="2" key="1">
    <citation type="submission" date="2023-03" db="EMBL/GenBank/DDBJ databases">
        <title>Chitinimonas shenzhenensis gen. nov., sp. nov., a novel member of family Burkholderiaceae isolated from activated sludge collected in Shen Zhen, China.</title>
        <authorList>
            <person name="Wang X."/>
        </authorList>
    </citation>
    <scope>NUCLEOTIDE SEQUENCE</scope>
    <source>
        <strain evidence="2">DQS-5</strain>
    </source>
</reference>
<comment type="caution">
    <text evidence="2">The sequence shown here is derived from an EMBL/GenBank/DDBJ whole genome shotgun (WGS) entry which is preliminary data.</text>
</comment>
<dbReference type="InterPro" id="IPR005302">
    <property type="entry name" value="MoCF_Sase_C"/>
</dbReference>
<evidence type="ECO:0000259" key="1">
    <source>
        <dbReference type="PROSITE" id="PS51340"/>
    </source>
</evidence>
<organism evidence="2 3">
    <name type="scientific">Parachitinimonas caeni</name>
    <dbReference type="NCBI Taxonomy" id="3031301"/>
    <lineage>
        <taxon>Bacteria</taxon>
        <taxon>Pseudomonadati</taxon>
        <taxon>Pseudomonadota</taxon>
        <taxon>Betaproteobacteria</taxon>
        <taxon>Neisseriales</taxon>
        <taxon>Chitinibacteraceae</taxon>
        <taxon>Parachitinimonas</taxon>
    </lineage>
</organism>